<dbReference type="KEGG" id="ccai:NAS2_0109"/>
<sequence>MDVSWHDPQEIAKDAPELLAYPTGDRAAALRTARELKALGVEAIALEGETAINGLRVLGKGKSSIVLKCSVRGELAAAKVRRIDAPVIDLKFEGAMLRAANHAGVGPELVGWDDDVLLMELLIGIPLATFLRNGEAGVDELRRTLSLALDKARALDAAHIDHGELHNPGDHVLVTPEGPEILDFGSASASRRPANVTSLASAIARTMGRIPDDSLVQALKKYKEEMDDRSYQVVLEELGIQ</sequence>
<reference evidence="1 2" key="1">
    <citation type="journal article" date="2019" name="ISME J.">
        <title>Isolation and characterization of a thermophilic sulfur- and iron-reducing thaumarchaeote from a terrestrial acidic hot spring.</title>
        <authorList>
            <person name="Kato S."/>
            <person name="Itoh T."/>
            <person name="Yuki M."/>
            <person name="Nagamori M."/>
            <person name="Ohnishi M."/>
            <person name="Uematsu K."/>
            <person name="Suzuki K."/>
            <person name="Takashina T."/>
            <person name="Ohkuma M."/>
        </authorList>
    </citation>
    <scope>NUCLEOTIDE SEQUENCE [LARGE SCALE GENOMIC DNA]</scope>
    <source>
        <strain evidence="1 2">NAS-02</strain>
    </source>
</reference>
<dbReference type="EMBL" id="AP018732">
    <property type="protein sequence ID" value="BBE41515.1"/>
    <property type="molecule type" value="Genomic_DNA"/>
</dbReference>
<keyword evidence="2" id="KW-1185">Reference proteome</keyword>
<dbReference type="InterPro" id="IPR017441">
    <property type="entry name" value="Protein_kinase_ATP_BS"/>
</dbReference>
<evidence type="ECO:0008006" key="3">
    <source>
        <dbReference type="Google" id="ProtNLM"/>
    </source>
</evidence>
<dbReference type="GeneID" id="55583930"/>
<evidence type="ECO:0000313" key="2">
    <source>
        <dbReference type="Proteomes" id="UP000509448"/>
    </source>
</evidence>
<dbReference type="OrthoDB" id="86092at2157"/>
<proteinExistence type="predicted"/>
<dbReference type="Proteomes" id="UP000509448">
    <property type="component" value="Chromosome"/>
</dbReference>
<evidence type="ECO:0000313" key="1">
    <source>
        <dbReference type="EMBL" id="BBE41515.1"/>
    </source>
</evidence>
<protein>
    <recommendedName>
        <fullName evidence="3">Serine/threonine protein kinase</fullName>
    </recommendedName>
</protein>
<accession>A0A4P2VJI6</accession>
<dbReference type="AlphaFoldDB" id="A0A4P2VJI6"/>
<dbReference type="Gene3D" id="1.10.510.10">
    <property type="entry name" value="Transferase(Phosphotransferase) domain 1"/>
    <property type="match status" value="1"/>
</dbReference>
<dbReference type="GO" id="GO:0005524">
    <property type="term" value="F:ATP binding"/>
    <property type="evidence" value="ECO:0007669"/>
    <property type="project" value="InterPro"/>
</dbReference>
<dbReference type="PROSITE" id="PS00107">
    <property type="entry name" value="PROTEIN_KINASE_ATP"/>
    <property type="match status" value="1"/>
</dbReference>
<dbReference type="RefSeq" id="WP_174447859.1">
    <property type="nucleotide sequence ID" value="NZ_AP018732.1"/>
</dbReference>
<gene>
    <name evidence="1" type="ORF">NAS2_0109</name>
</gene>
<name>A0A4P2VJI6_9ARCH</name>
<dbReference type="SUPFAM" id="SSF56112">
    <property type="entry name" value="Protein kinase-like (PK-like)"/>
    <property type="match status" value="1"/>
</dbReference>
<dbReference type="InterPro" id="IPR011009">
    <property type="entry name" value="Kinase-like_dom_sf"/>
</dbReference>
<organism evidence="1 2">
    <name type="scientific">Conexivisphaera calida</name>
    <dbReference type="NCBI Taxonomy" id="1874277"/>
    <lineage>
        <taxon>Archaea</taxon>
        <taxon>Nitrososphaerota</taxon>
        <taxon>Conexivisphaeria</taxon>
        <taxon>Conexivisphaerales</taxon>
        <taxon>Conexivisphaeraceae</taxon>
        <taxon>Conexivisphaera</taxon>
    </lineage>
</organism>